<organism evidence="4 5">
    <name type="scientific">Actinomortierella ambigua</name>
    <dbReference type="NCBI Taxonomy" id="1343610"/>
    <lineage>
        <taxon>Eukaryota</taxon>
        <taxon>Fungi</taxon>
        <taxon>Fungi incertae sedis</taxon>
        <taxon>Mucoromycota</taxon>
        <taxon>Mortierellomycotina</taxon>
        <taxon>Mortierellomycetes</taxon>
        <taxon>Mortierellales</taxon>
        <taxon>Mortierellaceae</taxon>
        <taxon>Actinomortierella</taxon>
    </lineage>
</organism>
<gene>
    <name evidence="4" type="ORF">DFQ27_003044</name>
</gene>
<feature type="coiled-coil region" evidence="2">
    <location>
        <begin position="70"/>
        <end position="104"/>
    </location>
</feature>
<dbReference type="InterPro" id="IPR001878">
    <property type="entry name" value="Znf_CCHC"/>
</dbReference>
<protein>
    <recommendedName>
        <fullName evidence="3">CCHC-type domain-containing protein</fullName>
    </recommendedName>
</protein>
<dbReference type="EMBL" id="JAAAJB010000220">
    <property type="protein sequence ID" value="KAG0261340.1"/>
    <property type="molecule type" value="Genomic_DNA"/>
</dbReference>
<evidence type="ECO:0000256" key="1">
    <source>
        <dbReference type="PROSITE-ProRule" id="PRU00047"/>
    </source>
</evidence>
<feature type="domain" description="CCHC-type" evidence="3">
    <location>
        <begin position="381"/>
        <end position="395"/>
    </location>
</feature>
<sequence length="457" mass="52330">MTQAGSILATPLQVPQDRKEAQIMLKDEPSAEPAGAMLLKKLWEFLARWKSQHTAVLTQLVDVTILLNTRDLLQSEAVSNEKKKEDLSKQEDFLRNKVDEYERLIAAHTSIAAKEGMNAPDDIELDKATLYPSIPRFGKKHVHYSLPEGASVFTSPLEFLEEFAIQVRRKYSEKNMERLYARLLILAILDDVQQSRVDWAITKLPKEDRSRHKSEQLFIETLLTPYSLFEQASIAIARGRPPHESYQQYARTLERLVRICRIDESPYRGTLLMYMKATVPSQVYTSMNLYYMIDYRTSVVKVPDRSEVYLIDTAALFIRYLERIEGPDDCDDRKSVQAALDNIRAMDRSIKRAHTAGPDLMMCDNSCGISAFHNTASCVVCHSCKRRGHIARHCKTGMQASLSSERAIQATRCSDFENIALAPRKNRRAIAKPNKRLRKGWIVNPTHPNDDLRAKFR</sequence>
<name>A0A9P6Q8R7_9FUNG</name>
<dbReference type="Proteomes" id="UP000807716">
    <property type="component" value="Unassembled WGS sequence"/>
</dbReference>
<dbReference type="GO" id="GO:0008270">
    <property type="term" value="F:zinc ion binding"/>
    <property type="evidence" value="ECO:0007669"/>
    <property type="project" value="UniProtKB-KW"/>
</dbReference>
<reference evidence="4" key="1">
    <citation type="journal article" date="2020" name="Fungal Divers.">
        <title>Resolving the Mortierellaceae phylogeny through synthesis of multi-gene phylogenetics and phylogenomics.</title>
        <authorList>
            <person name="Vandepol N."/>
            <person name="Liber J."/>
            <person name="Desiro A."/>
            <person name="Na H."/>
            <person name="Kennedy M."/>
            <person name="Barry K."/>
            <person name="Grigoriev I.V."/>
            <person name="Miller A.N."/>
            <person name="O'Donnell K."/>
            <person name="Stajich J.E."/>
            <person name="Bonito G."/>
        </authorList>
    </citation>
    <scope>NUCLEOTIDE SEQUENCE</scope>
    <source>
        <strain evidence="4">BC1065</strain>
    </source>
</reference>
<dbReference type="OrthoDB" id="2418706at2759"/>
<proteinExistence type="predicted"/>
<dbReference type="GO" id="GO:0003676">
    <property type="term" value="F:nucleic acid binding"/>
    <property type="evidence" value="ECO:0007669"/>
    <property type="project" value="InterPro"/>
</dbReference>
<dbReference type="AlphaFoldDB" id="A0A9P6Q8R7"/>
<dbReference type="PROSITE" id="PS50158">
    <property type="entry name" value="ZF_CCHC"/>
    <property type="match status" value="1"/>
</dbReference>
<evidence type="ECO:0000259" key="3">
    <source>
        <dbReference type="PROSITE" id="PS50158"/>
    </source>
</evidence>
<keyword evidence="1" id="KW-0862">Zinc</keyword>
<keyword evidence="1" id="KW-0479">Metal-binding</keyword>
<accession>A0A9P6Q8R7</accession>
<evidence type="ECO:0000313" key="5">
    <source>
        <dbReference type="Proteomes" id="UP000807716"/>
    </source>
</evidence>
<evidence type="ECO:0000313" key="4">
    <source>
        <dbReference type="EMBL" id="KAG0261340.1"/>
    </source>
</evidence>
<evidence type="ECO:0000256" key="2">
    <source>
        <dbReference type="SAM" id="Coils"/>
    </source>
</evidence>
<keyword evidence="1" id="KW-0863">Zinc-finger</keyword>
<keyword evidence="5" id="KW-1185">Reference proteome</keyword>
<keyword evidence="2" id="KW-0175">Coiled coil</keyword>
<comment type="caution">
    <text evidence="4">The sequence shown here is derived from an EMBL/GenBank/DDBJ whole genome shotgun (WGS) entry which is preliminary data.</text>
</comment>